<accession>A0A7X0ASW6</accession>
<dbReference type="RefSeq" id="WP_184796342.1">
    <property type="nucleotide sequence ID" value="NZ_JACIIZ010000001.1"/>
</dbReference>
<keyword evidence="3" id="KW-1185">Reference proteome</keyword>
<proteinExistence type="predicted"/>
<sequence>MKWRPAHELWAGLVIYLMPLVALYAFVFTDSGWVGGGAALALLVFGMAVDLFLWPLGVLKLGADNTGTAVNHQAVGE</sequence>
<evidence type="ECO:0000256" key="1">
    <source>
        <dbReference type="SAM" id="Phobius"/>
    </source>
</evidence>
<keyword evidence="1" id="KW-0472">Membrane</keyword>
<feature type="transmembrane region" description="Helical" evidence="1">
    <location>
        <begin position="33"/>
        <end position="54"/>
    </location>
</feature>
<keyword evidence="1" id="KW-0812">Transmembrane</keyword>
<reference evidence="2 3" key="1">
    <citation type="submission" date="2020-08" db="EMBL/GenBank/DDBJ databases">
        <title>Genomic Encyclopedia of Type Strains, Phase IV (KMG-IV): sequencing the most valuable type-strain genomes for metagenomic binning, comparative biology and taxonomic classification.</title>
        <authorList>
            <person name="Goeker M."/>
        </authorList>
    </citation>
    <scope>NUCLEOTIDE SEQUENCE [LARGE SCALE GENOMIC DNA]</scope>
    <source>
        <strain evidence="2 3">DSM 22198</strain>
    </source>
</reference>
<gene>
    <name evidence="2" type="ORF">FHS74_000051</name>
</gene>
<evidence type="ECO:0000313" key="2">
    <source>
        <dbReference type="EMBL" id="MBB6249518.1"/>
    </source>
</evidence>
<organism evidence="2 3">
    <name type="scientific">Nitrospirillum iridis</name>
    <dbReference type="NCBI Taxonomy" id="765888"/>
    <lineage>
        <taxon>Bacteria</taxon>
        <taxon>Pseudomonadati</taxon>
        <taxon>Pseudomonadota</taxon>
        <taxon>Alphaproteobacteria</taxon>
        <taxon>Rhodospirillales</taxon>
        <taxon>Azospirillaceae</taxon>
        <taxon>Nitrospirillum</taxon>
    </lineage>
</organism>
<feature type="transmembrane region" description="Helical" evidence="1">
    <location>
        <begin position="9"/>
        <end position="27"/>
    </location>
</feature>
<name>A0A7X0ASW6_9PROT</name>
<dbReference type="Proteomes" id="UP000539175">
    <property type="component" value="Unassembled WGS sequence"/>
</dbReference>
<dbReference type="AlphaFoldDB" id="A0A7X0ASW6"/>
<evidence type="ECO:0000313" key="3">
    <source>
        <dbReference type="Proteomes" id="UP000539175"/>
    </source>
</evidence>
<keyword evidence="1" id="KW-1133">Transmembrane helix</keyword>
<protein>
    <submittedName>
        <fullName evidence="2">Uncharacterized protein</fullName>
    </submittedName>
</protein>
<comment type="caution">
    <text evidence="2">The sequence shown here is derived from an EMBL/GenBank/DDBJ whole genome shotgun (WGS) entry which is preliminary data.</text>
</comment>
<dbReference type="EMBL" id="JACIIZ010000001">
    <property type="protein sequence ID" value="MBB6249518.1"/>
    <property type="molecule type" value="Genomic_DNA"/>
</dbReference>